<dbReference type="EMBL" id="JACEIK010000675">
    <property type="protein sequence ID" value="MCD7460751.1"/>
    <property type="molecule type" value="Genomic_DNA"/>
</dbReference>
<evidence type="ECO:0000313" key="3">
    <source>
        <dbReference type="Proteomes" id="UP000823775"/>
    </source>
</evidence>
<protein>
    <submittedName>
        <fullName evidence="2">Uncharacterized protein</fullName>
    </submittedName>
</protein>
<reference evidence="2 3" key="1">
    <citation type="journal article" date="2021" name="BMC Genomics">
        <title>Datura genome reveals duplications of psychoactive alkaloid biosynthetic genes and high mutation rate following tissue culture.</title>
        <authorList>
            <person name="Rajewski A."/>
            <person name="Carter-House D."/>
            <person name="Stajich J."/>
            <person name="Litt A."/>
        </authorList>
    </citation>
    <scope>NUCLEOTIDE SEQUENCE [LARGE SCALE GENOMIC DNA]</scope>
    <source>
        <strain evidence="2">AR-01</strain>
    </source>
</reference>
<organism evidence="2 3">
    <name type="scientific">Datura stramonium</name>
    <name type="common">Jimsonweed</name>
    <name type="synonym">Common thornapple</name>
    <dbReference type="NCBI Taxonomy" id="4076"/>
    <lineage>
        <taxon>Eukaryota</taxon>
        <taxon>Viridiplantae</taxon>
        <taxon>Streptophyta</taxon>
        <taxon>Embryophyta</taxon>
        <taxon>Tracheophyta</taxon>
        <taxon>Spermatophyta</taxon>
        <taxon>Magnoliopsida</taxon>
        <taxon>eudicotyledons</taxon>
        <taxon>Gunneridae</taxon>
        <taxon>Pentapetalae</taxon>
        <taxon>asterids</taxon>
        <taxon>lamiids</taxon>
        <taxon>Solanales</taxon>
        <taxon>Solanaceae</taxon>
        <taxon>Solanoideae</taxon>
        <taxon>Datureae</taxon>
        <taxon>Datura</taxon>
    </lineage>
</organism>
<dbReference type="Proteomes" id="UP000823775">
    <property type="component" value="Unassembled WGS sequence"/>
</dbReference>
<keyword evidence="3" id="KW-1185">Reference proteome</keyword>
<proteinExistence type="predicted"/>
<sequence length="206" mass="22235">MEEGTQILEISSLCSILKTPVANTPYTGTPYSGLTHPPGFVQRSIISAARTLPGTTNFLFRVCRSSFPAIPRYLNGIVNHGTSTVTPAFTAVQVRRPSGRFHGVLNIAAAVYSSTDFSLLNGLSAICFRDLMQEKSGRWRRRRLSRGGSKRSEQSGSESCDFSDGAIAAEMAEKKDLKSDSGGLLWIDDAEKDSVASVGSELEVLV</sequence>
<feature type="region of interest" description="Disordered" evidence="1">
    <location>
        <begin position="139"/>
        <end position="164"/>
    </location>
</feature>
<comment type="caution">
    <text evidence="2">The sequence shown here is derived from an EMBL/GenBank/DDBJ whole genome shotgun (WGS) entry which is preliminary data.</text>
</comment>
<feature type="compositionally biased region" description="Basic residues" evidence="1">
    <location>
        <begin position="139"/>
        <end position="149"/>
    </location>
</feature>
<gene>
    <name evidence="2" type="ORF">HAX54_044332</name>
</gene>
<accession>A0ABS8SP27</accession>
<name>A0ABS8SP27_DATST</name>
<evidence type="ECO:0000256" key="1">
    <source>
        <dbReference type="SAM" id="MobiDB-lite"/>
    </source>
</evidence>
<evidence type="ECO:0000313" key="2">
    <source>
        <dbReference type="EMBL" id="MCD7460751.1"/>
    </source>
</evidence>